<accession>A0A841MR04</accession>
<sequence length="80" mass="9228">MEKLQTRLIEQTLKGKPESLKKMAMSQFKRMSFTTEDEFLEFLDDLGSSGEDSKGKKEFKGLKVEPDKEVVKEVVAHMMK</sequence>
<dbReference type="EMBL" id="JACIJO010000002">
    <property type="protein sequence ID" value="MBB6327114.1"/>
    <property type="molecule type" value="Genomic_DNA"/>
</dbReference>
<dbReference type="RefSeq" id="WP_184495765.1">
    <property type="nucleotide sequence ID" value="NZ_JACIJO010000002.1"/>
</dbReference>
<gene>
    <name evidence="1" type="ORF">FHS59_002742</name>
</gene>
<evidence type="ECO:0000313" key="1">
    <source>
        <dbReference type="EMBL" id="MBB6327114.1"/>
    </source>
</evidence>
<dbReference type="AlphaFoldDB" id="A0A841MR04"/>
<proteinExistence type="predicted"/>
<evidence type="ECO:0000313" key="2">
    <source>
        <dbReference type="Proteomes" id="UP000588604"/>
    </source>
</evidence>
<name>A0A841MR04_9BACT</name>
<dbReference type="Proteomes" id="UP000588604">
    <property type="component" value="Unassembled WGS sequence"/>
</dbReference>
<keyword evidence="2" id="KW-1185">Reference proteome</keyword>
<reference evidence="1 2" key="1">
    <citation type="submission" date="2020-08" db="EMBL/GenBank/DDBJ databases">
        <title>Genomic Encyclopedia of Type Strains, Phase IV (KMG-IV): sequencing the most valuable type-strain genomes for metagenomic binning, comparative biology and taxonomic classification.</title>
        <authorList>
            <person name="Goeker M."/>
        </authorList>
    </citation>
    <scope>NUCLEOTIDE SEQUENCE [LARGE SCALE GENOMIC DNA]</scope>
    <source>
        <strain evidence="1 2">DSM 102044</strain>
    </source>
</reference>
<comment type="caution">
    <text evidence="1">The sequence shown here is derived from an EMBL/GenBank/DDBJ whole genome shotgun (WGS) entry which is preliminary data.</text>
</comment>
<organism evidence="1 2">
    <name type="scientific">Algoriphagus iocasae</name>
    <dbReference type="NCBI Taxonomy" id="1836499"/>
    <lineage>
        <taxon>Bacteria</taxon>
        <taxon>Pseudomonadati</taxon>
        <taxon>Bacteroidota</taxon>
        <taxon>Cytophagia</taxon>
        <taxon>Cytophagales</taxon>
        <taxon>Cyclobacteriaceae</taxon>
        <taxon>Algoriphagus</taxon>
    </lineage>
</organism>
<protein>
    <submittedName>
        <fullName evidence="1">Uncharacterized protein</fullName>
    </submittedName>
</protein>